<dbReference type="Gene3D" id="3.40.395.10">
    <property type="entry name" value="Adenoviral Proteinase, Chain A"/>
    <property type="match status" value="1"/>
</dbReference>
<dbReference type="GO" id="GO:0005634">
    <property type="term" value="C:nucleus"/>
    <property type="evidence" value="ECO:0007669"/>
    <property type="project" value="TreeGrafter"/>
</dbReference>
<keyword evidence="4" id="KW-0788">Thiol protease</keyword>
<evidence type="ECO:0000256" key="2">
    <source>
        <dbReference type="ARBA" id="ARBA00022670"/>
    </source>
</evidence>
<dbReference type="PANTHER" id="PTHR12606:SF141">
    <property type="entry name" value="GH15225P-RELATED"/>
    <property type="match status" value="1"/>
</dbReference>
<evidence type="ECO:0000256" key="1">
    <source>
        <dbReference type="ARBA" id="ARBA00005234"/>
    </source>
</evidence>
<dbReference type="Pfam" id="PF02902">
    <property type="entry name" value="Peptidase_C48"/>
    <property type="match status" value="1"/>
</dbReference>
<dbReference type="SUPFAM" id="SSF54001">
    <property type="entry name" value="Cysteine proteinases"/>
    <property type="match status" value="1"/>
</dbReference>
<keyword evidence="2 7" id="KW-0645">Protease</keyword>
<evidence type="ECO:0000256" key="5">
    <source>
        <dbReference type="SAM" id="MobiDB-lite"/>
    </source>
</evidence>
<organism evidence="7 8">
    <name type="scientific">Hapsidospora chrysogenum (strain ATCC 11550 / CBS 779.69 / DSM 880 / IAM 14645 / JCM 23072 / IMI 49137)</name>
    <name type="common">Acremonium chrysogenum</name>
    <dbReference type="NCBI Taxonomy" id="857340"/>
    <lineage>
        <taxon>Eukaryota</taxon>
        <taxon>Fungi</taxon>
        <taxon>Dikarya</taxon>
        <taxon>Ascomycota</taxon>
        <taxon>Pezizomycotina</taxon>
        <taxon>Sordariomycetes</taxon>
        <taxon>Hypocreomycetidae</taxon>
        <taxon>Hypocreales</taxon>
        <taxon>Bionectriaceae</taxon>
        <taxon>Hapsidospora</taxon>
    </lineage>
</organism>
<feature type="compositionally biased region" description="Basic and acidic residues" evidence="5">
    <location>
        <begin position="327"/>
        <end position="339"/>
    </location>
</feature>
<dbReference type="AlphaFoldDB" id="A0A086T4D1"/>
<dbReference type="InterPro" id="IPR038765">
    <property type="entry name" value="Papain-like_cys_pep_sf"/>
</dbReference>
<sequence>MASRPASVAPLRPIYTDSYNIAERRTCGEDGFVRNKRAKLSPPPASEVRWVTYRDPEFQSVERDAKQFSTIFDNVRETGNIVCYEASADAIAQLNETLEPLTLSLVDNSQELHAVRHDEWPDLAIMWLRGIRRITAYLGVMYHAPSLARLSTKYGERVPDIFNHNMGQAFGRNMEFTKRILSNPHFKRVFADVCTFWGLAYDGCPLSTDFLERVILDITAMENRFPPPSFVVSAAYCKMVQTSFSPPAWSPDHVSMSSDLLQDGRMVGQSSPRWDFDRQRYLSDDEAGEQTPYWTDIERRAEDQLRDQAAVRLTYKYARARRSDHGTREWDGARSDYTPRKTQTGRITKAARLRARFGATSRHEQRALSVNDGTASRRSPERQTKEDYEAKSPLDHRSTMTLRSILRARALKGAPERNTSPRLQQLRRRKSVRFADDVPSPSRRSHAGVDLPRMDDASCFARPEMNPPFSEPSSSNPSTAQSSSEPTPEPHVETETSPTVVEDVDVKGLRGDLEEMGFSENELPKVRRRYEPMKPPEQLTEAERRKRLMDLFSLPSPTGLRQSEDSKIAIRLRKEKEAAEAAEAKRKAEEKARKEAAERERREIEERLARSGGFRLPKKVFIAPLSAQWTQRAEHTLRAGATTNLATTGEGVDLRRHDFAKVVQPTEWLNDEIVNGSLNWLDRAINSAAGITNVKTQTRKCLALSSFFFKRLKDQGVGGTIRTLSRSGVKKDNLLDVDTILLPICENLHWTLLVIRPSKRTVAHMDSLNPRGNTANTNLGLAWMKEVLQEKFVADEWKVVRHEAPRQTNGWDCGVHTITNAMCIALGLSPIDCYSAEDMPLQRLRIAAVLLNGGFQGEFDLQVY</sequence>
<dbReference type="GO" id="GO:0006508">
    <property type="term" value="P:proteolysis"/>
    <property type="evidence" value="ECO:0007669"/>
    <property type="project" value="UniProtKB-KW"/>
</dbReference>
<feature type="region of interest" description="Disordered" evidence="5">
    <location>
        <begin position="327"/>
        <end position="346"/>
    </location>
</feature>
<keyword evidence="8" id="KW-1185">Reference proteome</keyword>
<evidence type="ECO:0000313" key="8">
    <source>
        <dbReference type="Proteomes" id="UP000029964"/>
    </source>
</evidence>
<evidence type="ECO:0000313" key="7">
    <source>
        <dbReference type="EMBL" id="KFH44213.1"/>
    </source>
</evidence>
<dbReference type="GO" id="GO:0016929">
    <property type="term" value="F:deSUMOylase activity"/>
    <property type="evidence" value="ECO:0007669"/>
    <property type="project" value="TreeGrafter"/>
</dbReference>
<gene>
    <name evidence="7" type="ORF">ACRE_049780</name>
</gene>
<feature type="compositionally biased region" description="Low complexity" evidence="5">
    <location>
        <begin position="471"/>
        <end position="486"/>
    </location>
</feature>
<reference evidence="8" key="1">
    <citation type="journal article" date="2014" name="Genome Announc.">
        <title>Genome sequence and annotation of Acremonium chrysogenum, producer of the beta-lactam antibiotic cephalosporin C.</title>
        <authorList>
            <person name="Terfehr D."/>
            <person name="Dahlmann T.A."/>
            <person name="Specht T."/>
            <person name="Zadra I."/>
            <person name="Kuernsteiner H."/>
            <person name="Kueck U."/>
        </authorList>
    </citation>
    <scope>NUCLEOTIDE SEQUENCE [LARGE SCALE GENOMIC DNA]</scope>
    <source>
        <strain evidence="8">ATCC 11550 / CBS 779.69 / DSM 880 / IAM 14645 / JCM 23072 / IMI 49137</strain>
    </source>
</reference>
<dbReference type="InterPro" id="IPR003653">
    <property type="entry name" value="Peptidase_C48_C"/>
</dbReference>
<keyword evidence="3" id="KW-0378">Hydrolase</keyword>
<dbReference type="OrthoDB" id="1939479at2759"/>
<dbReference type="HOGENOM" id="CLU_010114_0_0_1"/>
<feature type="compositionally biased region" description="Basic and acidic residues" evidence="5">
    <location>
        <begin position="378"/>
        <end position="398"/>
    </location>
</feature>
<dbReference type="PROSITE" id="PS50600">
    <property type="entry name" value="ULP_PROTEASE"/>
    <property type="match status" value="1"/>
</dbReference>
<dbReference type="Proteomes" id="UP000029964">
    <property type="component" value="Unassembled WGS sequence"/>
</dbReference>
<feature type="region of interest" description="Disordered" evidence="5">
    <location>
        <begin position="356"/>
        <end position="503"/>
    </location>
</feature>
<evidence type="ECO:0000256" key="4">
    <source>
        <dbReference type="ARBA" id="ARBA00022807"/>
    </source>
</evidence>
<dbReference type="EMBL" id="JPKY01000052">
    <property type="protein sequence ID" value="KFH44213.1"/>
    <property type="molecule type" value="Genomic_DNA"/>
</dbReference>
<dbReference type="PANTHER" id="PTHR12606">
    <property type="entry name" value="SENTRIN/SUMO-SPECIFIC PROTEASE"/>
    <property type="match status" value="1"/>
</dbReference>
<protein>
    <submittedName>
        <fullName evidence="7">Ubiquitin-like-specific protease-like protein</fullName>
    </submittedName>
</protein>
<comment type="caution">
    <text evidence="7">The sequence shown here is derived from an EMBL/GenBank/DDBJ whole genome shotgun (WGS) entry which is preliminary data.</text>
</comment>
<evidence type="ECO:0000256" key="3">
    <source>
        <dbReference type="ARBA" id="ARBA00022801"/>
    </source>
</evidence>
<dbReference type="STRING" id="857340.A0A086T4D1"/>
<comment type="similarity">
    <text evidence="1">Belongs to the peptidase C48 family.</text>
</comment>
<feature type="region of interest" description="Disordered" evidence="5">
    <location>
        <begin position="581"/>
        <end position="601"/>
    </location>
</feature>
<evidence type="ECO:0000259" key="6">
    <source>
        <dbReference type="PROSITE" id="PS50600"/>
    </source>
</evidence>
<feature type="domain" description="Ubiquitin-like protease family profile" evidence="6">
    <location>
        <begin position="652"/>
        <end position="824"/>
    </location>
</feature>
<dbReference type="GO" id="GO:0016926">
    <property type="term" value="P:protein desumoylation"/>
    <property type="evidence" value="ECO:0007669"/>
    <property type="project" value="TreeGrafter"/>
</dbReference>
<accession>A0A086T4D1</accession>
<proteinExistence type="inferred from homology"/>
<name>A0A086T4D1_HAPC1</name>